<sequence length="317" mass="36005">MTTHGIRPTQEWPRLLLSGWTATRDTLHMWTQVVGKIRLAHAPLVNHWWQVPLYVSPRGLTTSAIPYLDRLFDMEFDFLDQRLRIRDSAGGSRQVSLEPKSVADFHAQTLNALDELGIRTTIQPHPNEVEPAIPFAQDTRHASYDGEAARLFWRQLLQVDRVLHEFRSYFTGKVSPVHFFWGSFDLACTRFSGRPAPTYHGSAPNIGDWVMAEAYSQELSSCGFWPGGSAEGTFYSYAYPEPDGFTRSPILPSEAFYGKELGEFLLPYEVVRLADDPDATLMDFLQTTYAAAADRGSWNRAALEIDPSRWARSRVSW</sequence>
<evidence type="ECO:0008006" key="3">
    <source>
        <dbReference type="Google" id="ProtNLM"/>
    </source>
</evidence>
<evidence type="ECO:0000313" key="2">
    <source>
        <dbReference type="Proteomes" id="UP000198983"/>
    </source>
</evidence>
<accession>A0A1H1TZ69</accession>
<dbReference type="RefSeq" id="WP_092654619.1">
    <property type="nucleotide sequence ID" value="NZ_LT629732.1"/>
</dbReference>
<proteinExistence type="predicted"/>
<dbReference type="InterPro" id="IPR046038">
    <property type="entry name" value="DUF5996"/>
</dbReference>
<organism evidence="1 2">
    <name type="scientific">Actinopolymorpha singaporensis</name>
    <dbReference type="NCBI Taxonomy" id="117157"/>
    <lineage>
        <taxon>Bacteria</taxon>
        <taxon>Bacillati</taxon>
        <taxon>Actinomycetota</taxon>
        <taxon>Actinomycetes</taxon>
        <taxon>Propionibacteriales</taxon>
        <taxon>Actinopolymorphaceae</taxon>
        <taxon>Actinopolymorpha</taxon>
    </lineage>
</organism>
<evidence type="ECO:0000313" key="1">
    <source>
        <dbReference type="EMBL" id="SDS65256.1"/>
    </source>
</evidence>
<dbReference type="EMBL" id="LT629732">
    <property type="protein sequence ID" value="SDS65256.1"/>
    <property type="molecule type" value="Genomic_DNA"/>
</dbReference>
<dbReference type="OrthoDB" id="9800945at2"/>
<gene>
    <name evidence="1" type="ORF">SAMN04489717_3392</name>
</gene>
<name>A0A1H1TZ69_9ACTN</name>
<dbReference type="Pfam" id="PF19459">
    <property type="entry name" value="DUF5996"/>
    <property type="match status" value="1"/>
</dbReference>
<dbReference type="AlphaFoldDB" id="A0A1H1TZ69"/>
<dbReference type="Proteomes" id="UP000198983">
    <property type="component" value="Chromosome I"/>
</dbReference>
<dbReference type="STRING" id="117157.SAMN04489717_3392"/>
<reference evidence="1 2" key="1">
    <citation type="submission" date="2016-10" db="EMBL/GenBank/DDBJ databases">
        <authorList>
            <person name="de Groot N.N."/>
        </authorList>
    </citation>
    <scope>NUCLEOTIDE SEQUENCE [LARGE SCALE GENOMIC DNA]</scope>
    <source>
        <strain evidence="1 2">DSM 22024</strain>
    </source>
</reference>
<protein>
    <recommendedName>
        <fullName evidence="3">Ava_C0101 and related proteins</fullName>
    </recommendedName>
</protein>
<keyword evidence="2" id="KW-1185">Reference proteome</keyword>